<dbReference type="InterPro" id="IPR011598">
    <property type="entry name" value="bHLH_dom"/>
</dbReference>
<protein>
    <recommendedName>
        <fullName evidence="7">BHLH domain-containing protein</fullName>
    </recommendedName>
</protein>
<feature type="region of interest" description="Disordered" evidence="6">
    <location>
        <begin position="280"/>
        <end position="442"/>
    </location>
</feature>
<dbReference type="InterPro" id="IPR052207">
    <property type="entry name" value="Max-like/E-box_TFs"/>
</dbReference>
<evidence type="ECO:0000256" key="2">
    <source>
        <dbReference type="ARBA" id="ARBA00023015"/>
    </source>
</evidence>
<reference evidence="8" key="2">
    <citation type="submission" date="2023-05" db="EMBL/GenBank/DDBJ databases">
        <authorList>
            <consortium name="Lawrence Berkeley National Laboratory"/>
            <person name="Steindorff A."/>
            <person name="Hensen N."/>
            <person name="Bonometti L."/>
            <person name="Westerberg I."/>
            <person name="Brannstrom I.O."/>
            <person name="Guillou S."/>
            <person name="Cros-Aarteil S."/>
            <person name="Calhoun S."/>
            <person name="Haridas S."/>
            <person name="Kuo A."/>
            <person name="Mondo S."/>
            <person name="Pangilinan J."/>
            <person name="Riley R."/>
            <person name="Labutti K."/>
            <person name="Andreopoulos B."/>
            <person name="Lipzen A."/>
            <person name="Chen C."/>
            <person name="Yanf M."/>
            <person name="Daum C."/>
            <person name="Ng V."/>
            <person name="Clum A."/>
            <person name="Ohm R."/>
            <person name="Martin F."/>
            <person name="Silar P."/>
            <person name="Natvig D."/>
            <person name="Lalanne C."/>
            <person name="Gautier V."/>
            <person name="Ament-Velasquez S.L."/>
            <person name="Kruys A."/>
            <person name="Hutchinson M.I."/>
            <person name="Powell A.J."/>
            <person name="Barry K."/>
            <person name="Miller A.N."/>
            <person name="Grigoriev I.V."/>
            <person name="Debuchy R."/>
            <person name="Gladieux P."/>
            <person name="Thoren M.H."/>
            <person name="Johannesson H."/>
        </authorList>
    </citation>
    <scope>NUCLEOTIDE SEQUENCE</scope>
    <source>
        <strain evidence="8">CBS 123565</strain>
    </source>
</reference>
<accession>A0AAN6ZBU1</accession>
<feature type="region of interest" description="Disordered" evidence="6">
    <location>
        <begin position="123"/>
        <end position="151"/>
    </location>
</feature>
<feature type="compositionally biased region" description="Low complexity" evidence="6">
    <location>
        <begin position="407"/>
        <end position="423"/>
    </location>
</feature>
<keyword evidence="4" id="KW-0804">Transcription</keyword>
<comment type="subcellular location">
    <subcellularLocation>
        <location evidence="1">Nucleus</location>
    </subcellularLocation>
</comment>
<proteinExistence type="predicted"/>
<dbReference type="Pfam" id="PF00010">
    <property type="entry name" value="HLH"/>
    <property type="match status" value="1"/>
</dbReference>
<feature type="compositionally biased region" description="Basic and acidic residues" evidence="6">
    <location>
        <begin position="424"/>
        <end position="442"/>
    </location>
</feature>
<evidence type="ECO:0000313" key="9">
    <source>
        <dbReference type="Proteomes" id="UP001304895"/>
    </source>
</evidence>
<evidence type="ECO:0000259" key="7">
    <source>
        <dbReference type="PROSITE" id="PS50888"/>
    </source>
</evidence>
<keyword evidence="5" id="KW-0539">Nucleus</keyword>
<dbReference type="EMBL" id="MU853413">
    <property type="protein sequence ID" value="KAK4133295.1"/>
    <property type="molecule type" value="Genomic_DNA"/>
</dbReference>
<dbReference type="GO" id="GO:0000981">
    <property type="term" value="F:DNA-binding transcription factor activity, RNA polymerase II-specific"/>
    <property type="evidence" value="ECO:0007669"/>
    <property type="project" value="TreeGrafter"/>
</dbReference>
<evidence type="ECO:0000256" key="1">
    <source>
        <dbReference type="ARBA" id="ARBA00004123"/>
    </source>
</evidence>
<dbReference type="PANTHER" id="PTHR15741">
    <property type="entry name" value="BASIC HELIX-LOOP-HELIX ZIP TRANSCRIPTION FACTOR"/>
    <property type="match status" value="1"/>
</dbReference>
<keyword evidence="9" id="KW-1185">Reference proteome</keyword>
<dbReference type="Gene3D" id="4.10.280.10">
    <property type="entry name" value="Helix-loop-helix DNA-binding domain"/>
    <property type="match status" value="1"/>
</dbReference>
<dbReference type="Proteomes" id="UP001304895">
    <property type="component" value="Unassembled WGS sequence"/>
</dbReference>
<gene>
    <name evidence="8" type="ORF">BT67DRAFT_62429</name>
</gene>
<sequence>MLRVEQQMDAMHRPDGAMLFGYGLNPTFPHDGEDLQGPPVPEGSELLNNNDLKYLSNFFTHVTFNGDSAPPMFGEGLGGYYTNNWCFPPEIVGHEVSYGTAVNGLIETDFTAMDHISLPTSSMMLPGMSTQQPPRAQQPQQHQQRLGDQPSPEVLAAATALSRSSGTQFDMMFSPTQEAAPAVNHAVGHAQHHGYGATVGEVNQLHSSHNPLSRLYNTLDGNQSYSRRARQPMEEMRFGSDTGFNRVNFVPQSAKDTTEAISANQLATLGCLERNISAAPTRATSPISWVPPSPNGRRSSLLSPVRLKTASHNPLTPDELENDDSARPRKRRKSTKTGDPIAEDDNRRKPSLPPGAQANLPGTSSLPVRRTSTPPVPRRHRPSGPLTPEAEAATAGSGGGKRRRKSAAAMAAAMNSSKMAMSKTPRENLSEEQKRENHIKSEQKRRNIIKSGFNDLVAVVPALKGGGYSKAAMLNLTADWLTDVIEGNQRLKSMMRQGEGMAVMV</sequence>
<evidence type="ECO:0000256" key="4">
    <source>
        <dbReference type="ARBA" id="ARBA00023163"/>
    </source>
</evidence>
<evidence type="ECO:0000256" key="5">
    <source>
        <dbReference type="ARBA" id="ARBA00023242"/>
    </source>
</evidence>
<dbReference type="GO" id="GO:0046983">
    <property type="term" value="F:protein dimerization activity"/>
    <property type="evidence" value="ECO:0007669"/>
    <property type="project" value="InterPro"/>
</dbReference>
<organism evidence="8 9">
    <name type="scientific">Trichocladium antarcticum</name>
    <dbReference type="NCBI Taxonomy" id="1450529"/>
    <lineage>
        <taxon>Eukaryota</taxon>
        <taxon>Fungi</taxon>
        <taxon>Dikarya</taxon>
        <taxon>Ascomycota</taxon>
        <taxon>Pezizomycotina</taxon>
        <taxon>Sordariomycetes</taxon>
        <taxon>Sordariomycetidae</taxon>
        <taxon>Sordariales</taxon>
        <taxon>Chaetomiaceae</taxon>
        <taxon>Trichocladium</taxon>
    </lineage>
</organism>
<dbReference type="PROSITE" id="PS50888">
    <property type="entry name" value="BHLH"/>
    <property type="match status" value="1"/>
</dbReference>
<keyword evidence="3" id="KW-0238">DNA-binding</keyword>
<feature type="domain" description="BHLH" evidence="7">
    <location>
        <begin position="433"/>
        <end position="484"/>
    </location>
</feature>
<evidence type="ECO:0000256" key="6">
    <source>
        <dbReference type="SAM" id="MobiDB-lite"/>
    </source>
</evidence>
<dbReference type="SUPFAM" id="SSF47459">
    <property type="entry name" value="HLH, helix-loop-helix DNA-binding domain"/>
    <property type="match status" value="1"/>
</dbReference>
<dbReference type="PANTHER" id="PTHR15741:SF27">
    <property type="entry name" value="TRANSCRIPTION FACTOR AP-4"/>
    <property type="match status" value="1"/>
</dbReference>
<name>A0AAN6ZBU1_9PEZI</name>
<keyword evidence="2" id="KW-0805">Transcription regulation</keyword>
<dbReference type="AlphaFoldDB" id="A0AAN6ZBU1"/>
<dbReference type="GO" id="GO:0000978">
    <property type="term" value="F:RNA polymerase II cis-regulatory region sequence-specific DNA binding"/>
    <property type="evidence" value="ECO:0007669"/>
    <property type="project" value="TreeGrafter"/>
</dbReference>
<reference evidence="8" key="1">
    <citation type="journal article" date="2023" name="Mol. Phylogenet. Evol.">
        <title>Genome-scale phylogeny and comparative genomics of the fungal order Sordariales.</title>
        <authorList>
            <person name="Hensen N."/>
            <person name="Bonometti L."/>
            <person name="Westerberg I."/>
            <person name="Brannstrom I.O."/>
            <person name="Guillou S."/>
            <person name="Cros-Aarteil S."/>
            <person name="Calhoun S."/>
            <person name="Haridas S."/>
            <person name="Kuo A."/>
            <person name="Mondo S."/>
            <person name="Pangilinan J."/>
            <person name="Riley R."/>
            <person name="LaButti K."/>
            <person name="Andreopoulos B."/>
            <person name="Lipzen A."/>
            <person name="Chen C."/>
            <person name="Yan M."/>
            <person name="Daum C."/>
            <person name="Ng V."/>
            <person name="Clum A."/>
            <person name="Steindorff A."/>
            <person name="Ohm R.A."/>
            <person name="Martin F."/>
            <person name="Silar P."/>
            <person name="Natvig D.O."/>
            <person name="Lalanne C."/>
            <person name="Gautier V."/>
            <person name="Ament-Velasquez S.L."/>
            <person name="Kruys A."/>
            <person name="Hutchinson M.I."/>
            <person name="Powell A.J."/>
            <person name="Barry K."/>
            <person name="Miller A.N."/>
            <person name="Grigoriev I.V."/>
            <person name="Debuchy R."/>
            <person name="Gladieux P."/>
            <person name="Hiltunen Thoren M."/>
            <person name="Johannesson H."/>
        </authorList>
    </citation>
    <scope>NUCLEOTIDE SEQUENCE</scope>
    <source>
        <strain evidence="8">CBS 123565</strain>
    </source>
</reference>
<comment type="caution">
    <text evidence="8">The sequence shown here is derived from an EMBL/GenBank/DDBJ whole genome shotgun (WGS) entry which is preliminary data.</text>
</comment>
<evidence type="ECO:0000313" key="8">
    <source>
        <dbReference type="EMBL" id="KAK4133295.1"/>
    </source>
</evidence>
<evidence type="ECO:0000256" key="3">
    <source>
        <dbReference type="ARBA" id="ARBA00023125"/>
    </source>
</evidence>
<feature type="compositionally biased region" description="Low complexity" evidence="6">
    <location>
        <begin position="131"/>
        <end position="150"/>
    </location>
</feature>
<dbReference type="InterPro" id="IPR036638">
    <property type="entry name" value="HLH_DNA-bd_sf"/>
</dbReference>
<dbReference type="GO" id="GO:0005634">
    <property type="term" value="C:nucleus"/>
    <property type="evidence" value="ECO:0007669"/>
    <property type="project" value="UniProtKB-SubCell"/>
</dbReference>